<evidence type="ECO:0000313" key="1">
    <source>
        <dbReference type="EMBL" id="CCC98008.1"/>
    </source>
</evidence>
<sequence>MPTNSLPTRSSTPSPTRRQAGLISRFARRQTSTFCASATTASGSPRTSRKGRVSGVRSCSSWRCSFEASWTYSPERKVGFRQCSVFLFRVQARLQSTLRFPALQEWKARTLTAALNRQQVFQAEAFATRHRFAEAP</sequence>
<keyword evidence="2" id="KW-1185">Reference proteome</keyword>
<reference evidence="1 2" key="1">
    <citation type="journal article" date="2011" name="PLoS Genet.">
        <title>Azospirillum genomes reveal transition of bacteria from aquatic to terrestrial environments.</title>
        <authorList>
            <person name="Wisniewski-Dye F."/>
            <person name="Borziak K."/>
            <person name="Khalsa-Moyers G."/>
            <person name="Alexandre G."/>
            <person name="Sukharnikov L.O."/>
            <person name="Wuichet K."/>
            <person name="Hurst G.B."/>
            <person name="McDonald W.H."/>
            <person name="Robertson J.S."/>
            <person name="Barbe V."/>
            <person name="Calteau A."/>
            <person name="Rouy Z."/>
            <person name="Mangenot S."/>
            <person name="Prigent-Combaret C."/>
            <person name="Normand P."/>
            <person name="Boyer M."/>
            <person name="Siguier P."/>
            <person name="Dessaux Y."/>
            <person name="Elmerich C."/>
            <person name="Condemine G."/>
            <person name="Krishnen G."/>
            <person name="Kennedy I."/>
            <person name="Paterson A.H."/>
            <person name="Gonzalez V."/>
            <person name="Mavingui P."/>
            <person name="Zhulin I.B."/>
        </authorList>
    </citation>
    <scope>NUCLEOTIDE SEQUENCE [LARGE SCALE GENOMIC DNA]</scope>
    <source>
        <strain evidence="1 2">Sp245</strain>
    </source>
</reference>
<accession>A0A9P1JQT2</accession>
<dbReference type="EMBL" id="HE577327">
    <property type="protein sequence ID" value="CCC98008.1"/>
    <property type="molecule type" value="Genomic_DNA"/>
</dbReference>
<evidence type="ECO:0000313" key="2">
    <source>
        <dbReference type="Proteomes" id="UP000007319"/>
    </source>
</evidence>
<proteinExistence type="predicted"/>
<organism evidence="1 2">
    <name type="scientific">Azospirillum baldaniorum</name>
    <dbReference type="NCBI Taxonomy" id="1064539"/>
    <lineage>
        <taxon>Bacteria</taxon>
        <taxon>Pseudomonadati</taxon>
        <taxon>Pseudomonadota</taxon>
        <taxon>Alphaproteobacteria</taxon>
        <taxon>Rhodospirillales</taxon>
        <taxon>Azospirillaceae</taxon>
        <taxon>Azospirillum</taxon>
    </lineage>
</organism>
<dbReference type="KEGG" id="abs:AZOBR_100394"/>
<protein>
    <submittedName>
        <fullName evidence="1">Uncharacterized protein</fullName>
    </submittedName>
</protein>
<dbReference type="Proteomes" id="UP000007319">
    <property type="component" value="Chromosome"/>
</dbReference>
<dbReference type="AlphaFoldDB" id="A0A9P1JQT2"/>
<name>A0A9P1JQT2_9PROT</name>
<gene>
    <name evidence="1" type="ORF">AZOBR_100394</name>
</gene>